<evidence type="ECO:0000256" key="9">
    <source>
        <dbReference type="ARBA" id="ARBA00093467"/>
    </source>
</evidence>
<evidence type="ECO:0000256" key="6">
    <source>
        <dbReference type="ARBA" id="ARBA00023125"/>
    </source>
</evidence>
<dbReference type="InterPro" id="IPR052511">
    <property type="entry name" value="ATP-dep_Helicase"/>
</dbReference>
<dbReference type="GO" id="GO:0016887">
    <property type="term" value="F:ATP hydrolysis activity"/>
    <property type="evidence" value="ECO:0007669"/>
    <property type="project" value="TreeGrafter"/>
</dbReference>
<dbReference type="InterPro" id="IPR011545">
    <property type="entry name" value="DEAD/DEAH_box_helicase_dom"/>
</dbReference>
<dbReference type="GO" id="GO:0003677">
    <property type="term" value="F:DNA binding"/>
    <property type="evidence" value="ECO:0007669"/>
    <property type="project" value="UniProtKB-KW"/>
</dbReference>
<dbReference type="EMBL" id="DTPI01000031">
    <property type="protein sequence ID" value="HGE66643.1"/>
    <property type="molecule type" value="Genomic_DNA"/>
</dbReference>
<dbReference type="GO" id="GO:0140097">
    <property type="term" value="F:catalytic activity, acting on DNA"/>
    <property type="evidence" value="ECO:0007669"/>
    <property type="project" value="UniProtKB-ARBA"/>
</dbReference>
<evidence type="ECO:0000313" key="12">
    <source>
        <dbReference type="EMBL" id="HGE66643.1"/>
    </source>
</evidence>
<dbReference type="GO" id="GO:0004386">
    <property type="term" value="F:helicase activity"/>
    <property type="evidence" value="ECO:0007669"/>
    <property type="project" value="UniProtKB-KW"/>
</dbReference>
<keyword evidence="1" id="KW-0547">Nucleotide-binding</keyword>
<dbReference type="SMART" id="SM00487">
    <property type="entry name" value="DEXDc"/>
    <property type="match status" value="1"/>
</dbReference>
<feature type="domain" description="Helicase ATP-binding" evidence="10">
    <location>
        <begin position="25"/>
        <end position="200"/>
    </location>
</feature>
<evidence type="ECO:0000259" key="11">
    <source>
        <dbReference type="PROSITE" id="PS51194"/>
    </source>
</evidence>
<dbReference type="Pfam" id="PF19306">
    <property type="entry name" value="WHD_Lhr"/>
    <property type="match status" value="1"/>
</dbReference>
<dbReference type="CDD" id="cd18796">
    <property type="entry name" value="SF2_C_LHR"/>
    <property type="match status" value="1"/>
</dbReference>
<protein>
    <submittedName>
        <fullName evidence="12">DEAD/DEAH box helicase</fullName>
    </submittedName>
</protein>
<dbReference type="PROSITE" id="PS51192">
    <property type="entry name" value="HELICASE_ATP_BIND_1"/>
    <property type="match status" value="1"/>
</dbReference>
<dbReference type="SMART" id="SM00490">
    <property type="entry name" value="HELICc"/>
    <property type="match status" value="1"/>
</dbReference>
<dbReference type="Pfam" id="PF00271">
    <property type="entry name" value="Helicase_C"/>
    <property type="match status" value="1"/>
</dbReference>
<dbReference type="Gene3D" id="3.40.50.300">
    <property type="entry name" value="P-loop containing nucleotide triphosphate hydrolases"/>
    <property type="match status" value="2"/>
</dbReference>
<dbReference type="SUPFAM" id="SSF52540">
    <property type="entry name" value="P-loop containing nucleoside triphosphate hydrolases"/>
    <property type="match status" value="1"/>
</dbReference>
<feature type="domain" description="Helicase C-terminal" evidence="11">
    <location>
        <begin position="235"/>
        <end position="382"/>
    </location>
</feature>
<organism evidence="12">
    <name type="scientific">Geoglobus ahangari</name>
    <dbReference type="NCBI Taxonomy" id="113653"/>
    <lineage>
        <taxon>Archaea</taxon>
        <taxon>Methanobacteriati</taxon>
        <taxon>Methanobacteriota</taxon>
        <taxon>Archaeoglobi</taxon>
        <taxon>Archaeoglobales</taxon>
        <taxon>Archaeoglobaceae</taxon>
        <taxon>Geoglobus</taxon>
    </lineage>
</organism>
<evidence type="ECO:0000256" key="5">
    <source>
        <dbReference type="ARBA" id="ARBA00022840"/>
    </source>
</evidence>
<dbReference type="Pfam" id="PF08494">
    <property type="entry name" value="DEAD_assoc"/>
    <property type="match status" value="1"/>
</dbReference>
<dbReference type="InterPro" id="IPR017170">
    <property type="entry name" value="Lhr-like"/>
</dbReference>
<keyword evidence="8" id="KW-0413">Isomerase</keyword>
<comment type="similarity">
    <text evidence="9">Belongs to the Lhr helicase family. Lhr-Core subfamily.</text>
</comment>
<keyword evidence="3" id="KW-0378">Hydrolase</keyword>
<evidence type="ECO:0000256" key="2">
    <source>
        <dbReference type="ARBA" id="ARBA00022763"/>
    </source>
</evidence>
<evidence type="ECO:0000259" key="10">
    <source>
        <dbReference type="PROSITE" id="PS51192"/>
    </source>
</evidence>
<keyword evidence="6" id="KW-0238">DNA-binding</keyword>
<dbReference type="InterPro" id="IPR001650">
    <property type="entry name" value="Helicase_C-like"/>
</dbReference>
<dbReference type="GO" id="GO:0006281">
    <property type="term" value="P:DNA repair"/>
    <property type="evidence" value="ECO:0007669"/>
    <property type="project" value="UniProtKB-KW"/>
</dbReference>
<evidence type="ECO:0000256" key="7">
    <source>
        <dbReference type="ARBA" id="ARBA00023204"/>
    </source>
</evidence>
<dbReference type="PIRSF" id="PIRSF037307">
    <property type="entry name" value="Lhr-like_helic_prd"/>
    <property type="match status" value="1"/>
</dbReference>
<evidence type="ECO:0000256" key="3">
    <source>
        <dbReference type="ARBA" id="ARBA00022801"/>
    </source>
</evidence>
<dbReference type="InterPro" id="IPR014001">
    <property type="entry name" value="Helicase_ATP-bd"/>
</dbReference>
<dbReference type="PROSITE" id="PS51194">
    <property type="entry name" value="HELICASE_CTER"/>
    <property type="match status" value="1"/>
</dbReference>
<dbReference type="AlphaFoldDB" id="A0A7C3YMS3"/>
<gene>
    <name evidence="12" type="ORF">ENX77_05975</name>
</gene>
<evidence type="ECO:0000256" key="1">
    <source>
        <dbReference type="ARBA" id="ARBA00022741"/>
    </source>
</evidence>
<keyword evidence="7" id="KW-0234">DNA repair</keyword>
<dbReference type="PANTHER" id="PTHR47962">
    <property type="entry name" value="ATP-DEPENDENT HELICASE LHR-RELATED-RELATED"/>
    <property type="match status" value="1"/>
</dbReference>
<dbReference type="PANTHER" id="PTHR47962:SF5">
    <property type="entry name" value="ATP-DEPENDENT HELICASE LHR-RELATED"/>
    <property type="match status" value="1"/>
</dbReference>
<proteinExistence type="inferred from homology"/>
<accession>A0A7C3YMS3</accession>
<reference evidence="12" key="1">
    <citation type="journal article" date="2020" name="mSystems">
        <title>Genome- and Community-Level Interaction Insights into Carbon Utilization and Element Cycling Functions of Hydrothermarchaeota in Hydrothermal Sediment.</title>
        <authorList>
            <person name="Zhou Z."/>
            <person name="Liu Y."/>
            <person name="Xu W."/>
            <person name="Pan J."/>
            <person name="Luo Z.H."/>
            <person name="Li M."/>
        </authorList>
    </citation>
    <scope>NUCLEOTIDE SEQUENCE [LARGE SCALE GENOMIC DNA]</scope>
    <source>
        <strain evidence="12">SpSt-97</strain>
    </source>
</reference>
<dbReference type="Pfam" id="PF00270">
    <property type="entry name" value="DEAD"/>
    <property type="match status" value="1"/>
</dbReference>
<dbReference type="InterPro" id="IPR027417">
    <property type="entry name" value="P-loop_NTPase"/>
</dbReference>
<comment type="caution">
    <text evidence="12">The sequence shown here is derived from an EMBL/GenBank/DDBJ whole genome shotgun (WGS) entry which is preliminary data.</text>
</comment>
<dbReference type="GO" id="GO:0005524">
    <property type="term" value="F:ATP binding"/>
    <property type="evidence" value="ECO:0007669"/>
    <property type="project" value="UniProtKB-KW"/>
</dbReference>
<sequence length="887" mass="101797">MRPEILRALEKVGIKELNELQKTAYPKIKSKRNCLIVAPTGSGKTEAALIPIIEEIFEKKPKGIALLYITPLRALNRDMLRRIRGIAEQLNLTVAVRHGDTEKRDREKQSKDPPQILITTPETFQILFLGKNLRKSLKNVKYLVIDEVHELIDNKRGVQLSVAIERLRELTSFQIIAMSATIGDKKKIMRFFKCDELIELKTQKKYEISVIYPETKEEDYVLSEQLGVSLKFASVLRQIKEIIESHKSTLIFVNTRQTAEALALKLKKIANVEVHHGSLSKDVRIENERKLMEGEIKALICTSSLELGIDIGSVDCVIQFGSPREVGRLIQRIGRSGHKLEKVSKGFVIVDNFDDILESAVIVKRAKKGWIERPFIHENCVDALANQVTSLSIEYKRINLRKAFEIISRAYPYRNLKYEEFEELCRYFSEIKLIGLKDGMIYPLRRTRRYFYDNISMIIDEKHYIVKDIVNNRVIGILDESFLQTFEGNIFAMKGEVWRIVSIDDVVKVVPESYEAEIPTWVGEEIPVPFEVATDVGRLRETLFNLVKKDKTKAIKLLERLGVNKTGAHIVIDLIKKQDIPPPTDKRIIIEEKDEISIVNACFGHKVNEALGRILALLVSIRTGRNVSVEVDPYRIKLTPAEGVEDLIKELPVEIEGLLERALIDTKLFQWKLINVARKCGYLSKDIELSKVNVKALVQRLADTPIYRETLRDIFTEKVDLINLKKILRNLDKFEIVTYKGFTPIGLASPRKSYDIFPTMDQTEILLENFKQRLENEECYVICLNCGYSIKVPVKMVELSCPRCHSSMIACVNARRDPRKVSKSELFKIANLVSMHGMRAVYALNTYGIGTDTASRILMGYYPDEKSFFKALLEAEKNYIRTRAFWD</sequence>
<evidence type="ECO:0000256" key="8">
    <source>
        <dbReference type="ARBA" id="ARBA00023235"/>
    </source>
</evidence>
<evidence type="ECO:0000256" key="4">
    <source>
        <dbReference type="ARBA" id="ARBA00022806"/>
    </source>
</evidence>
<dbReference type="InterPro" id="IPR045628">
    <property type="entry name" value="Lhr_WH_dom"/>
</dbReference>
<dbReference type="InterPro" id="IPR013701">
    <property type="entry name" value="Lhr-like_DEAD/DEAH_assoc"/>
</dbReference>
<keyword evidence="5" id="KW-0067">ATP-binding</keyword>
<name>A0A7C3YMS3_9EURY</name>
<keyword evidence="4 12" id="KW-0347">Helicase</keyword>
<keyword evidence="2" id="KW-0227">DNA damage</keyword>